<dbReference type="Gramene" id="EFJ13780">
    <property type="protein sequence ID" value="EFJ13780"/>
    <property type="gene ID" value="SELMODRAFT_424313"/>
</dbReference>
<comment type="subcellular location">
    <subcellularLocation>
        <location evidence="1">Golgi apparatus membrane</location>
    </subcellularLocation>
</comment>
<evidence type="ECO:0000256" key="7">
    <source>
        <dbReference type="SAM" id="Coils"/>
    </source>
</evidence>
<accession>D8SPH4</accession>
<dbReference type="GO" id="GO:0031985">
    <property type="term" value="C:Golgi cisterna"/>
    <property type="evidence" value="ECO:0000318"/>
    <property type="project" value="GO_Central"/>
</dbReference>
<name>D8SPH4_SELML</name>
<dbReference type="eggNOG" id="ENOG502QVAS">
    <property type="taxonomic scope" value="Eukaryota"/>
</dbReference>
<organism evidence="10">
    <name type="scientific">Selaginella moellendorffii</name>
    <name type="common">Spikemoss</name>
    <dbReference type="NCBI Taxonomy" id="88036"/>
    <lineage>
        <taxon>Eukaryota</taxon>
        <taxon>Viridiplantae</taxon>
        <taxon>Streptophyta</taxon>
        <taxon>Embryophyta</taxon>
        <taxon>Tracheophyta</taxon>
        <taxon>Lycopodiopsida</taxon>
        <taxon>Selaginellales</taxon>
        <taxon>Selaginellaceae</taxon>
        <taxon>Selaginella</taxon>
    </lineage>
</organism>
<dbReference type="GO" id="GO:0000301">
    <property type="term" value="P:retrograde transport, vesicle recycling within Golgi"/>
    <property type="evidence" value="ECO:0000318"/>
    <property type="project" value="GO_Central"/>
</dbReference>
<keyword evidence="4" id="KW-0333">Golgi apparatus</keyword>
<feature type="compositionally biased region" description="Basic and acidic residues" evidence="8">
    <location>
        <begin position="112"/>
        <end position="129"/>
    </location>
</feature>
<dbReference type="KEGG" id="smo:SELMODRAFT_424313"/>
<dbReference type="PANTHER" id="PTHR13815">
    <property type="entry name" value="GOLGIN-84"/>
    <property type="match status" value="1"/>
</dbReference>
<dbReference type="EMBL" id="GL377631">
    <property type="protein sequence ID" value="EFJ13780.1"/>
    <property type="molecule type" value="Genomic_DNA"/>
</dbReference>
<evidence type="ECO:0000256" key="6">
    <source>
        <dbReference type="ARBA" id="ARBA00023136"/>
    </source>
</evidence>
<dbReference type="STRING" id="88036.D8SPH4"/>
<sequence>MASWLSSKLKAAEQLLNQIDQQAADSLKKPDRDSQEPDPLFQAPIQHEILGSAPHPKIFGDPLVPSNKITYRSPDFAPSGAARSSSSIQGSSTHPEKDDWTEILSAAGNSGDWKRPASREKIQRSESNSRRPRKLLAAPAKRINASKKAVATQEPNSNGLELVSGDKLERKEENKEGESVTKEVVDTKEDLVGTVNDTSTKEDEDAIDPPTSLEQTEEELSACKAAIDERALFVEKLEAEKQALEALLDEREEQQKKEAAELRTSMVELIQAADLEKRRHSHTRMEALERESLLQNESVELAKCLAAAQRKFDAEDLRMLVLSWSSREFPCLSLRGRLHDFGRPWQILLVLFFLKSAVTSLKRSKRLLTTSITIKLRFQVENLQAEIHASRMSRQMQSDKERELESRLIARTDHLIHTQTQVEALSTEKATLIFRLELFFLFHRHTRLRRGPRKRETRAPTSSLDQLQAVTSL</sequence>
<evidence type="ECO:0000256" key="1">
    <source>
        <dbReference type="ARBA" id="ARBA00004394"/>
    </source>
</evidence>
<evidence type="ECO:0000256" key="3">
    <source>
        <dbReference type="ARBA" id="ARBA00022989"/>
    </source>
</evidence>
<dbReference type="Pfam" id="PF09787">
    <property type="entry name" value="Golgin_A5"/>
    <property type="match status" value="1"/>
</dbReference>
<dbReference type="GO" id="GO:0007030">
    <property type="term" value="P:Golgi organization"/>
    <property type="evidence" value="ECO:0000318"/>
    <property type="project" value="GO_Central"/>
</dbReference>
<protein>
    <recommendedName>
        <fullName evidence="11">Golgin candidate 2</fullName>
    </recommendedName>
</protein>
<dbReference type="AlphaFoldDB" id="D8SPH4"/>
<evidence type="ECO:0000256" key="5">
    <source>
        <dbReference type="ARBA" id="ARBA00023054"/>
    </source>
</evidence>
<keyword evidence="2" id="KW-0812">Transmembrane</keyword>
<dbReference type="InParanoid" id="D8SPH4"/>
<feature type="compositionally biased region" description="Low complexity" evidence="8">
    <location>
        <begin position="79"/>
        <end position="92"/>
    </location>
</feature>
<keyword evidence="10" id="KW-1185">Reference proteome</keyword>
<gene>
    <name evidence="9" type="ORF">SELMODRAFT_424313</name>
</gene>
<feature type="region of interest" description="Disordered" evidence="8">
    <location>
        <begin position="21"/>
        <end position="181"/>
    </location>
</feature>
<feature type="compositionally biased region" description="Basic and acidic residues" evidence="8">
    <location>
        <begin position="26"/>
        <end position="35"/>
    </location>
</feature>
<keyword evidence="3" id="KW-1133">Transmembrane helix</keyword>
<dbReference type="Proteomes" id="UP000001514">
    <property type="component" value="Unassembled WGS sequence"/>
</dbReference>
<evidence type="ECO:0000256" key="4">
    <source>
        <dbReference type="ARBA" id="ARBA00023034"/>
    </source>
</evidence>
<feature type="compositionally biased region" description="Basic and acidic residues" evidence="8">
    <location>
        <begin position="164"/>
        <end position="181"/>
    </location>
</feature>
<evidence type="ECO:0008006" key="11">
    <source>
        <dbReference type="Google" id="ProtNLM"/>
    </source>
</evidence>
<evidence type="ECO:0000313" key="10">
    <source>
        <dbReference type="Proteomes" id="UP000001514"/>
    </source>
</evidence>
<dbReference type="GO" id="GO:0000139">
    <property type="term" value="C:Golgi membrane"/>
    <property type="evidence" value="ECO:0000318"/>
    <property type="project" value="GO_Central"/>
</dbReference>
<keyword evidence="6" id="KW-0472">Membrane</keyword>
<dbReference type="InterPro" id="IPR019177">
    <property type="entry name" value="Golgin_subfamily_A_member_5"/>
</dbReference>
<evidence type="ECO:0000256" key="8">
    <source>
        <dbReference type="SAM" id="MobiDB-lite"/>
    </source>
</evidence>
<evidence type="ECO:0000256" key="2">
    <source>
        <dbReference type="ARBA" id="ARBA00022692"/>
    </source>
</evidence>
<feature type="coiled-coil region" evidence="7">
    <location>
        <begin position="234"/>
        <end position="261"/>
    </location>
</feature>
<keyword evidence="5 7" id="KW-0175">Coiled coil</keyword>
<dbReference type="HOGENOM" id="CLU_020951_0_0_1"/>
<proteinExistence type="predicted"/>
<reference evidence="9 10" key="1">
    <citation type="journal article" date="2011" name="Science">
        <title>The Selaginella genome identifies genetic changes associated with the evolution of vascular plants.</title>
        <authorList>
            <person name="Banks J.A."/>
            <person name="Nishiyama T."/>
            <person name="Hasebe M."/>
            <person name="Bowman J.L."/>
            <person name="Gribskov M."/>
            <person name="dePamphilis C."/>
            <person name="Albert V.A."/>
            <person name="Aono N."/>
            <person name="Aoyama T."/>
            <person name="Ambrose B.A."/>
            <person name="Ashton N.W."/>
            <person name="Axtell M.J."/>
            <person name="Barker E."/>
            <person name="Barker M.S."/>
            <person name="Bennetzen J.L."/>
            <person name="Bonawitz N.D."/>
            <person name="Chapple C."/>
            <person name="Cheng C."/>
            <person name="Correa L.G."/>
            <person name="Dacre M."/>
            <person name="DeBarry J."/>
            <person name="Dreyer I."/>
            <person name="Elias M."/>
            <person name="Engstrom E.M."/>
            <person name="Estelle M."/>
            <person name="Feng L."/>
            <person name="Finet C."/>
            <person name="Floyd S.K."/>
            <person name="Frommer W.B."/>
            <person name="Fujita T."/>
            <person name="Gramzow L."/>
            <person name="Gutensohn M."/>
            <person name="Harholt J."/>
            <person name="Hattori M."/>
            <person name="Heyl A."/>
            <person name="Hirai T."/>
            <person name="Hiwatashi Y."/>
            <person name="Ishikawa M."/>
            <person name="Iwata M."/>
            <person name="Karol K.G."/>
            <person name="Koehler B."/>
            <person name="Kolukisaoglu U."/>
            <person name="Kubo M."/>
            <person name="Kurata T."/>
            <person name="Lalonde S."/>
            <person name="Li K."/>
            <person name="Li Y."/>
            <person name="Litt A."/>
            <person name="Lyons E."/>
            <person name="Manning G."/>
            <person name="Maruyama T."/>
            <person name="Michael T.P."/>
            <person name="Mikami K."/>
            <person name="Miyazaki S."/>
            <person name="Morinaga S."/>
            <person name="Murata T."/>
            <person name="Mueller-Roeber B."/>
            <person name="Nelson D.R."/>
            <person name="Obara M."/>
            <person name="Oguri Y."/>
            <person name="Olmstead R.G."/>
            <person name="Onodera N."/>
            <person name="Petersen B.L."/>
            <person name="Pils B."/>
            <person name="Prigge M."/>
            <person name="Rensing S.A."/>
            <person name="Riano-Pachon D.M."/>
            <person name="Roberts A.W."/>
            <person name="Sato Y."/>
            <person name="Scheller H.V."/>
            <person name="Schulz B."/>
            <person name="Schulz C."/>
            <person name="Shakirov E.V."/>
            <person name="Shibagaki N."/>
            <person name="Shinohara N."/>
            <person name="Shippen D.E."/>
            <person name="Soerensen I."/>
            <person name="Sotooka R."/>
            <person name="Sugimoto N."/>
            <person name="Sugita M."/>
            <person name="Sumikawa N."/>
            <person name="Tanurdzic M."/>
            <person name="Theissen G."/>
            <person name="Ulvskov P."/>
            <person name="Wakazuki S."/>
            <person name="Weng J.K."/>
            <person name="Willats W.W."/>
            <person name="Wipf D."/>
            <person name="Wolf P.G."/>
            <person name="Yang L."/>
            <person name="Zimmer A.D."/>
            <person name="Zhu Q."/>
            <person name="Mitros T."/>
            <person name="Hellsten U."/>
            <person name="Loque D."/>
            <person name="Otillar R."/>
            <person name="Salamov A."/>
            <person name="Schmutz J."/>
            <person name="Shapiro H."/>
            <person name="Lindquist E."/>
            <person name="Lucas S."/>
            <person name="Rokhsar D."/>
            <person name="Grigoriev I.V."/>
        </authorList>
    </citation>
    <scope>NUCLEOTIDE SEQUENCE [LARGE SCALE GENOMIC DNA]</scope>
</reference>
<dbReference type="PANTHER" id="PTHR13815:SF5">
    <property type="entry name" value="GOLGIN CANDIDATE 2"/>
    <property type="match status" value="1"/>
</dbReference>
<evidence type="ECO:0000313" key="9">
    <source>
        <dbReference type="EMBL" id="EFJ13780.1"/>
    </source>
</evidence>
<dbReference type="FunCoup" id="D8SPH4">
    <property type="interactions" value="859"/>
</dbReference>